<evidence type="ECO:0000313" key="2">
    <source>
        <dbReference type="Proteomes" id="UP000324800"/>
    </source>
</evidence>
<gene>
    <name evidence="1" type="ORF">EZS28_031196</name>
</gene>
<dbReference type="AlphaFoldDB" id="A0A5J4USA0"/>
<comment type="caution">
    <text evidence="1">The sequence shown here is derived from an EMBL/GenBank/DDBJ whole genome shotgun (WGS) entry which is preliminary data.</text>
</comment>
<dbReference type="Proteomes" id="UP000324800">
    <property type="component" value="Unassembled WGS sequence"/>
</dbReference>
<reference evidence="1 2" key="1">
    <citation type="submission" date="2019-03" db="EMBL/GenBank/DDBJ databases">
        <title>Single cell metagenomics reveals metabolic interactions within the superorganism composed of flagellate Streblomastix strix and complex community of Bacteroidetes bacteria on its surface.</title>
        <authorList>
            <person name="Treitli S.C."/>
            <person name="Kolisko M."/>
            <person name="Husnik F."/>
            <person name="Keeling P."/>
            <person name="Hampl V."/>
        </authorList>
    </citation>
    <scope>NUCLEOTIDE SEQUENCE [LARGE SCALE GENOMIC DNA]</scope>
    <source>
        <strain evidence="1">ST1C</strain>
    </source>
</reference>
<organism evidence="1 2">
    <name type="scientific">Streblomastix strix</name>
    <dbReference type="NCBI Taxonomy" id="222440"/>
    <lineage>
        <taxon>Eukaryota</taxon>
        <taxon>Metamonada</taxon>
        <taxon>Preaxostyla</taxon>
        <taxon>Oxymonadida</taxon>
        <taxon>Streblomastigidae</taxon>
        <taxon>Streblomastix</taxon>
    </lineage>
</organism>
<evidence type="ECO:0000313" key="1">
    <source>
        <dbReference type="EMBL" id="KAA6373277.1"/>
    </source>
</evidence>
<dbReference type="EMBL" id="SNRW01012884">
    <property type="protein sequence ID" value="KAA6373277.1"/>
    <property type="molecule type" value="Genomic_DNA"/>
</dbReference>
<name>A0A5J4USA0_9EUKA</name>
<sequence length="74" mass="8508">MKNKNNWDSFVLIGCNADPTDRDGLPYQLLPYKMLSNKQLLMEYEAKPQFTGTPFNIPLNAVIPNGNHLAEYHR</sequence>
<protein>
    <submittedName>
        <fullName evidence="1">Uncharacterized protein</fullName>
    </submittedName>
</protein>
<proteinExistence type="predicted"/>
<accession>A0A5J4USA0</accession>